<dbReference type="RefSeq" id="WP_324668865.1">
    <property type="nucleotide sequence ID" value="NZ_CP141614.1"/>
</dbReference>
<dbReference type="PANTHER" id="PTHR33055">
    <property type="entry name" value="TRANSPOSASE FOR INSERTION SEQUENCE ELEMENT IS1111A"/>
    <property type="match status" value="1"/>
</dbReference>
<feature type="domain" description="Transposase IS116/IS110/IS902 C-terminal" evidence="3">
    <location>
        <begin position="284"/>
        <end position="368"/>
    </location>
</feature>
<evidence type="ECO:0000313" key="4">
    <source>
        <dbReference type="EMBL" id="WRP14522.1"/>
    </source>
</evidence>
<accession>A0ABZ1BNZ3</accession>
<dbReference type="InterPro" id="IPR003346">
    <property type="entry name" value="Transposase_20"/>
</dbReference>
<feature type="coiled-coil region" evidence="1">
    <location>
        <begin position="252"/>
        <end position="279"/>
    </location>
</feature>
<organism evidence="4 5">
    <name type="scientific">Geochorda subterranea</name>
    <dbReference type="NCBI Taxonomy" id="3109564"/>
    <lineage>
        <taxon>Bacteria</taxon>
        <taxon>Bacillati</taxon>
        <taxon>Bacillota</taxon>
        <taxon>Limnochordia</taxon>
        <taxon>Limnochordales</taxon>
        <taxon>Geochordaceae</taxon>
        <taxon>Geochorda</taxon>
    </lineage>
</organism>
<reference evidence="5" key="1">
    <citation type="submission" date="2023-12" db="EMBL/GenBank/DDBJ databases">
        <title>Novel isolates from deep terrestrial aquifers shed light on the physiology and ecology of the class Limnochordia.</title>
        <authorList>
            <person name="Karnachuk O.V."/>
            <person name="Lukina A.P."/>
            <person name="Avakyan M.R."/>
            <person name="Kadnikov V."/>
            <person name="Begmatov S."/>
            <person name="Beletsky A.V."/>
            <person name="Mardanov A.V."/>
            <person name="Ravin N.V."/>
        </authorList>
    </citation>
    <scope>NUCLEOTIDE SEQUENCE [LARGE SCALE GENOMIC DNA]</scope>
    <source>
        <strain evidence="5">LN</strain>
    </source>
</reference>
<dbReference type="EMBL" id="CP141614">
    <property type="protein sequence ID" value="WRP14522.1"/>
    <property type="molecule type" value="Genomic_DNA"/>
</dbReference>
<evidence type="ECO:0000313" key="5">
    <source>
        <dbReference type="Proteomes" id="UP001333102"/>
    </source>
</evidence>
<dbReference type="Pfam" id="PF02371">
    <property type="entry name" value="Transposase_20"/>
    <property type="match status" value="1"/>
</dbReference>
<evidence type="ECO:0000259" key="2">
    <source>
        <dbReference type="Pfam" id="PF01548"/>
    </source>
</evidence>
<dbReference type="InterPro" id="IPR047650">
    <property type="entry name" value="Transpos_IS110"/>
</dbReference>
<gene>
    <name evidence="4" type="ORF">VLY81_14065</name>
</gene>
<name>A0ABZ1BNZ3_9FIRM</name>
<dbReference type="Proteomes" id="UP001333102">
    <property type="component" value="Chromosome"/>
</dbReference>
<dbReference type="Pfam" id="PF01548">
    <property type="entry name" value="DEDD_Tnp_IS110"/>
    <property type="match status" value="1"/>
</dbReference>
<feature type="domain" description="Transposase IS110-like N-terminal" evidence="2">
    <location>
        <begin position="7"/>
        <end position="166"/>
    </location>
</feature>
<dbReference type="NCBIfam" id="NF033542">
    <property type="entry name" value="transpos_IS110"/>
    <property type="match status" value="1"/>
</dbReference>
<sequence>MAHLLCVGVDVALKQNRARFLDDTETDRGRLAFPNDAGGAVSLVAQTCRLLTRHQIPRVRFGLEATSFYGWHLALYLTKAPELEPFAPEVYLFNARTIDAYKKTYPDLPKTDWVDAYVLADRVRIGRLPRPFAYDDRYLPLQRLTRHRYFLVKQLVRHKNYFLGYLFLKCSRLVQACPISDPLGAAGRELVLAYPSAEDLAAASLDELARFLVDKSRNKFYNPYDVAKALQAAAKHSYRLPERLQDPVNRILASTLQIIRDLEREIRQTSRAIEREMHGVPCPLLSIPGIGPVFGAGILAEIGDVFNFPDDDALAKFAGLTWREHASGEFEGEDKPLSRTGNPYLRYYLVEAANSVRRYAPEYQAYYERKFREATRHHHKRALVLTARKLVRLVYALLRTGRAYTGTRKEACPA</sequence>
<evidence type="ECO:0000259" key="3">
    <source>
        <dbReference type="Pfam" id="PF02371"/>
    </source>
</evidence>
<proteinExistence type="predicted"/>
<dbReference type="PANTHER" id="PTHR33055:SF13">
    <property type="entry name" value="TRANSPOSASE"/>
    <property type="match status" value="1"/>
</dbReference>
<evidence type="ECO:0000256" key="1">
    <source>
        <dbReference type="SAM" id="Coils"/>
    </source>
</evidence>
<protein>
    <submittedName>
        <fullName evidence="4">IS110 family transposase</fullName>
    </submittedName>
</protein>
<dbReference type="InterPro" id="IPR002525">
    <property type="entry name" value="Transp_IS110-like_N"/>
</dbReference>
<keyword evidence="1" id="KW-0175">Coiled coil</keyword>
<keyword evidence="5" id="KW-1185">Reference proteome</keyword>